<evidence type="ECO:0000313" key="3">
    <source>
        <dbReference type="Proteomes" id="UP000286100"/>
    </source>
</evidence>
<keyword evidence="3" id="KW-1185">Reference proteome</keyword>
<dbReference type="InterPro" id="IPR011992">
    <property type="entry name" value="EF-hand-dom_pair"/>
</dbReference>
<organism evidence="2 3">
    <name type="scientific">Sphingomonas cavernae</name>
    <dbReference type="NCBI Taxonomy" id="2320861"/>
    <lineage>
        <taxon>Bacteria</taxon>
        <taxon>Pseudomonadati</taxon>
        <taxon>Pseudomonadota</taxon>
        <taxon>Alphaproteobacteria</taxon>
        <taxon>Sphingomonadales</taxon>
        <taxon>Sphingomonadaceae</taxon>
        <taxon>Sphingomonas</taxon>
    </lineage>
</organism>
<comment type="caution">
    <text evidence="2">The sequence shown here is derived from an EMBL/GenBank/DDBJ whole genome shotgun (WGS) entry which is preliminary data.</text>
</comment>
<evidence type="ECO:0000256" key="1">
    <source>
        <dbReference type="SAM" id="MobiDB-lite"/>
    </source>
</evidence>
<protein>
    <submittedName>
        <fullName evidence="2">EF-hand domain-containing protein</fullName>
    </submittedName>
</protein>
<feature type="compositionally biased region" description="Basic and acidic residues" evidence="1">
    <location>
        <begin position="149"/>
        <end position="164"/>
    </location>
</feature>
<reference evidence="2 3" key="1">
    <citation type="submission" date="2018-09" db="EMBL/GenBank/DDBJ databases">
        <authorList>
            <person name="Zhu H."/>
        </authorList>
    </citation>
    <scope>NUCLEOTIDE SEQUENCE [LARGE SCALE GENOMIC DNA]</scope>
    <source>
        <strain evidence="2 3">K2R01-6</strain>
    </source>
</reference>
<sequence length="164" mass="18179">MTIVTLLLSTGVSEARKPPPIDPALLSAPTISATPAAVMIAGFDRDQDTRVTRAEFDAGLDRSFKHGDTNADAQISLIELSGWAQSWLGHSGALPGQYDFDRDGDDRVSRDEYRVEFNRRFAEMDKDKDGVLVRAELITLSSPRFQPRQPEKPPQKPNEGKKAR</sequence>
<dbReference type="Proteomes" id="UP000286100">
    <property type="component" value="Unassembled WGS sequence"/>
</dbReference>
<dbReference type="Gene3D" id="1.10.238.10">
    <property type="entry name" value="EF-hand"/>
    <property type="match status" value="2"/>
</dbReference>
<dbReference type="EMBL" id="QYUM01000003">
    <property type="protein sequence ID" value="RJF90826.1"/>
    <property type="molecule type" value="Genomic_DNA"/>
</dbReference>
<evidence type="ECO:0000313" key="2">
    <source>
        <dbReference type="EMBL" id="RJF90826.1"/>
    </source>
</evidence>
<dbReference type="AlphaFoldDB" id="A0A418WLB0"/>
<accession>A0A418WLB0</accession>
<proteinExistence type="predicted"/>
<gene>
    <name evidence="2" type="ORF">D3876_11585</name>
</gene>
<dbReference type="SUPFAM" id="SSF47473">
    <property type="entry name" value="EF-hand"/>
    <property type="match status" value="1"/>
</dbReference>
<name>A0A418WLB0_9SPHN</name>
<feature type="region of interest" description="Disordered" evidence="1">
    <location>
        <begin position="139"/>
        <end position="164"/>
    </location>
</feature>